<comment type="caution">
    <text evidence="3">The sequence shown here is derived from an EMBL/GenBank/DDBJ whole genome shotgun (WGS) entry which is preliminary data.</text>
</comment>
<evidence type="ECO:0000313" key="3">
    <source>
        <dbReference type="EMBL" id="ONF92553.1"/>
    </source>
</evidence>
<organism evidence="3 4">
    <name type="scientific">Leptospira santarosai</name>
    <dbReference type="NCBI Taxonomy" id="28183"/>
    <lineage>
        <taxon>Bacteria</taxon>
        <taxon>Pseudomonadati</taxon>
        <taxon>Spirochaetota</taxon>
        <taxon>Spirochaetia</taxon>
        <taxon>Leptospirales</taxon>
        <taxon>Leptospiraceae</taxon>
        <taxon>Leptospira</taxon>
    </lineage>
</organism>
<dbReference type="RefSeq" id="WP_076637823.1">
    <property type="nucleotide sequence ID" value="NZ_MTSU01000011.1"/>
</dbReference>
<keyword evidence="2" id="KW-1133">Transmembrane helix</keyword>
<sequence length="270" mass="30126">MSENPAATIFKPFLDRVSHPILSWVILFNIIFNYDKIIKLTLVITGRATTIFDSANPNIQCIALTDLTNFNYCNFILAIICGTTIGIIWPILDKLYQEHISKQAVLLEDAIANQKKESAIGKIDSLQNSLGALQEELDTLKNFFCSPEGIQTMQSLNNSRSNPIQSPIQIQIQKCDENVDVANFAERDPSGHLKLASIQEKIAGLVIAKISNKSCLLLIDGATSSQNILIQFPQKTHYKLINGTPSSYLESAGNWIAFREDNLFIIKRQN</sequence>
<dbReference type="AlphaFoldDB" id="A0AB73NDJ3"/>
<name>A0AB73NDJ3_9LEPT</name>
<keyword evidence="2" id="KW-0472">Membrane</keyword>
<dbReference type="Proteomes" id="UP000189337">
    <property type="component" value="Unassembled WGS sequence"/>
</dbReference>
<proteinExistence type="predicted"/>
<keyword evidence="1" id="KW-0175">Coiled coil</keyword>
<feature type="transmembrane region" description="Helical" evidence="2">
    <location>
        <begin position="75"/>
        <end position="92"/>
    </location>
</feature>
<keyword evidence="2" id="KW-0812">Transmembrane</keyword>
<reference evidence="3 4" key="1">
    <citation type="submission" date="2017-01" db="EMBL/GenBank/DDBJ databases">
        <title>Comparative genomic analysis of Brazilian Leptospira santarosai.</title>
        <authorList>
            <person name="Moreno L.Z."/>
            <person name="Miraglia F."/>
            <person name="Kremer F.S."/>
            <person name="Eslabao M.R."/>
            <person name="Lilenbaum W."/>
            <person name="Dellagostin O.A."/>
            <person name="Moreno A.M."/>
        </authorList>
    </citation>
    <scope>NUCLEOTIDE SEQUENCE [LARGE SCALE GENOMIC DNA]</scope>
    <source>
        <strain evidence="3 4">M52/8-19</strain>
    </source>
</reference>
<accession>A0AB73NDJ3</accession>
<evidence type="ECO:0000313" key="4">
    <source>
        <dbReference type="Proteomes" id="UP000189337"/>
    </source>
</evidence>
<dbReference type="EMBL" id="MTSU01000011">
    <property type="protein sequence ID" value="ONF92553.1"/>
    <property type="molecule type" value="Genomic_DNA"/>
</dbReference>
<protein>
    <submittedName>
        <fullName evidence="3">Uncharacterized protein</fullName>
    </submittedName>
</protein>
<evidence type="ECO:0000256" key="1">
    <source>
        <dbReference type="SAM" id="Coils"/>
    </source>
</evidence>
<evidence type="ECO:0000256" key="2">
    <source>
        <dbReference type="SAM" id="Phobius"/>
    </source>
</evidence>
<feature type="coiled-coil region" evidence="1">
    <location>
        <begin position="116"/>
        <end position="143"/>
    </location>
</feature>
<gene>
    <name evidence="3" type="ORF">BWD14_12755</name>
</gene>